<dbReference type="InterPro" id="IPR007325">
    <property type="entry name" value="KFase/CYL"/>
</dbReference>
<dbReference type="EC" id="3.5.-.-" evidence="1"/>
<organism evidence="1 2">
    <name type="scientific">Aquipuribacter nitratireducens</name>
    <dbReference type="NCBI Taxonomy" id="650104"/>
    <lineage>
        <taxon>Bacteria</taxon>
        <taxon>Bacillati</taxon>
        <taxon>Actinomycetota</taxon>
        <taxon>Actinomycetes</taxon>
        <taxon>Micrococcales</taxon>
        <taxon>Intrasporangiaceae</taxon>
        <taxon>Aquipuribacter</taxon>
    </lineage>
</organism>
<keyword evidence="2" id="KW-1185">Reference proteome</keyword>
<sequence length="324" mass="34898">MAEQTPSVETVRELSRRYSNWGRWGDDDERGTLNHVTPERVARAAACIRSGTRISLSLPMDATGPQVSGGFGGRFNPIHLMFRDGGDISMGTVVDEFYSGRDRHLRGTDDLVIMALQSSTQWDALAHIFFDGHMYNGLSPDTVTSKGARRGAISQATDQMAGRGVLLDIAHVKGVDALEPGYAITADDLEAAEQAHGVTVGAGDFVMVRTGMMGERKGNWGDYAGGPAPGLGLGSVPWVAGRDIAGLAVDTWGMEVLPNETPDVFQPLHCVFIVGMGLWIGEIFDLEELAAHCREDGQYDFFFCAPPLPFTRAVGSPVNPMAIK</sequence>
<dbReference type="PANTHER" id="PTHR34861">
    <property type="match status" value="1"/>
</dbReference>
<dbReference type="EMBL" id="JBHSLD010000009">
    <property type="protein sequence ID" value="MFC5381199.1"/>
    <property type="molecule type" value="Genomic_DNA"/>
</dbReference>
<comment type="caution">
    <text evidence="1">The sequence shown here is derived from an EMBL/GenBank/DDBJ whole genome shotgun (WGS) entry which is preliminary data.</text>
</comment>
<dbReference type="Pfam" id="PF04199">
    <property type="entry name" value="Cyclase"/>
    <property type="match status" value="1"/>
</dbReference>
<proteinExistence type="predicted"/>
<dbReference type="InterPro" id="IPR037175">
    <property type="entry name" value="KFase_sf"/>
</dbReference>
<evidence type="ECO:0000313" key="2">
    <source>
        <dbReference type="Proteomes" id="UP001596122"/>
    </source>
</evidence>
<dbReference type="GO" id="GO:0016787">
    <property type="term" value="F:hydrolase activity"/>
    <property type="evidence" value="ECO:0007669"/>
    <property type="project" value="UniProtKB-KW"/>
</dbReference>
<dbReference type="RefSeq" id="WP_340270629.1">
    <property type="nucleotide sequence ID" value="NZ_JBBEOG010000007.1"/>
</dbReference>
<name>A0ABW0GPK3_9MICO</name>
<accession>A0ABW0GPK3</accession>
<evidence type="ECO:0000313" key="1">
    <source>
        <dbReference type="EMBL" id="MFC5381199.1"/>
    </source>
</evidence>
<gene>
    <name evidence="1" type="ORF">ACFPJ6_10380</name>
</gene>
<reference evidence="2" key="1">
    <citation type="journal article" date="2019" name="Int. J. Syst. Evol. Microbiol.">
        <title>The Global Catalogue of Microorganisms (GCM) 10K type strain sequencing project: providing services to taxonomists for standard genome sequencing and annotation.</title>
        <authorList>
            <consortium name="The Broad Institute Genomics Platform"/>
            <consortium name="The Broad Institute Genome Sequencing Center for Infectious Disease"/>
            <person name="Wu L."/>
            <person name="Ma J."/>
        </authorList>
    </citation>
    <scope>NUCLEOTIDE SEQUENCE [LARGE SCALE GENOMIC DNA]</scope>
    <source>
        <strain evidence="2">CCUG 43114</strain>
    </source>
</reference>
<dbReference type="SUPFAM" id="SSF102198">
    <property type="entry name" value="Putative cyclase"/>
    <property type="match status" value="1"/>
</dbReference>
<dbReference type="Gene3D" id="3.50.30.50">
    <property type="entry name" value="Putative cyclase"/>
    <property type="match status" value="1"/>
</dbReference>
<dbReference type="PANTHER" id="PTHR34861:SF10">
    <property type="entry name" value="CYCLASE"/>
    <property type="match status" value="1"/>
</dbReference>
<protein>
    <submittedName>
        <fullName evidence="1">Cyclase family protein</fullName>
        <ecNumber evidence="1">3.5.-.-</ecNumber>
    </submittedName>
</protein>
<dbReference type="Proteomes" id="UP001596122">
    <property type="component" value="Unassembled WGS sequence"/>
</dbReference>
<keyword evidence="1" id="KW-0378">Hydrolase</keyword>